<keyword evidence="2 7" id="KW-0645">Protease</keyword>
<dbReference type="EMBL" id="FQXM01000003">
    <property type="protein sequence ID" value="SHH27534.1"/>
    <property type="molecule type" value="Genomic_DNA"/>
</dbReference>
<evidence type="ECO:0000259" key="6">
    <source>
        <dbReference type="PROSITE" id="PS50106"/>
    </source>
</evidence>
<proteinExistence type="inferred from homology"/>
<evidence type="ECO:0000256" key="5">
    <source>
        <dbReference type="SAM" id="Phobius"/>
    </source>
</evidence>
<gene>
    <name evidence="7" type="ORF">SAMN02745207_00616</name>
</gene>
<dbReference type="OrthoDB" id="9758917at2"/>
<dbReference type="STRING" id="1121316.SAMN02745207_00616"/>
<dbReference type="Pfam" id="PF13180">
    <property type="entry name" value="PDZ_2"/>
    <property type="match status" value="1"/>
</dbReference>
<dbReference type="InterPro" id="IPR036034">
    <property type="entry name" value="PDZ_sf"/>
</dbReference>
<dbReference type="InterPro" id="IPR001940">
    <property type="entry name" value="Peptidase_S1C"/>
</dbReference>
<dbReference type="RefSeq" id="WP_084133376.1">
    <property type="nucleotide sequence ID" value="NZ_FQXM01000003.1"/>
</dbReference>
<evidence type="ECO:0000313" key="8">
    <source>
        <dbReference type="Proteomes" id="UP000184447"/>
    </source>
</evidence>
<keyword evidence="5" id="KW-0812">Transmembrane</keyword>
<evidence type="ECO:0000256" key="2">
    <source>
        <dbReference type="ARBA" id="ARBA00022670"/>
    </source>
</evidence>
<evidence type="ECO:0000313" key="7">
    <source>
        <dbReference type="EMBL" id="SHH27534.1"/>
    </source>
</evidence>
<dbReference type="SUPFAM" id="SSF50156">
    <property type="entry name" value="PDZ domain-like"/>
    <property type="match status" value="1"/>
</dbReference>
<comment type="similarity">
    <text evidence="1">Belongs to the peptidase S1C family.</text>
</comment>
<dbReference type="PANTHER" id="PTHR43343:SF3">
    <property type="entry name" value="PROTEASE DO-LIKE 8, CHLOROPLASTIC"/>
    <property type="match status" value="1"/>
</dbReference>
<sequence length="413" mass="44056">MNENYNENYNENSSEMVNETTLSLSTQTEENTISATKHNKTKTKKSGFVHYIVFGLICSMLGGVVSAGATMYFYPQLNPNVVSNNSINNTTPKSTTSSATSTNYIPLSVSNIAQQVGPAVVGVSTTSSSAFDGFGFPNQGGFGSGIIFSEEGYILTNYHVVAGAKEINVIFNTTSDSDNEKTQHAAKIVNYNEELDVAVIKLEDNVTVPAVAQFGDSSNLLVGDPVVAIGNPLGEEFLGTITSGIVSALDREVTDENSKTQKYIQTDAAINAGNSGGALVNIYGQVIGINSAKIGGTNVEGLGFAIPINDIEPLLEDLLKPIITLGISVREITEEMSKKYNYPVGIYVHEVSEFSAAEVAGLKNGDVIVGFDGKDIKTLDELNKIKQSHAIGDDIEIKVSRDGEIKTLTLKLK</sequence>
<dbReference type="PROSITE" id="PS50106">
    <property type="entry name" value="PDZ"/>
    <property type="match status" value="1"/>
</dbReference>
<keyword evidence="3" id="KW-0378">Hydrolase</keyword>
<dbReference type="Gene3D" id="2.40.10.10">
    <property type="entry name" value="Trypsin-like serine proteases"/>
    <property type="match status" value="2"/>
</dbReference>
<protein>
    <submittedName>
        <fullName evidence="7">Serine protease Do</fullName>
    </submittedName>
</protein>
<dbReference type="SMART" id="SM00228">
    <property type="entry name" value="PDZ"/>
    <property type="match status" value="1"/>
</dbReference>
<dbReference type="GO" id="GO:0006508">
    <property type="term" value="P:proteolysis"/>
    <property type="evidence" value="ECO:0007669"/>
    <property type="project" value="UniProtKB-KW"/>
</dbReference>
<feature type="domain" description="PDZ" evidence="6">
    <location>
        <begin position="325"/>
        <end position="403"/>
    </location>
</feature>
<dbReference type="GO" id="GO:0004252">
    <property type="term" value="F:serine-type endopeptidase activity"/>
    <property type="evidence" value="ECO:0007669"/>
    <property type="project" value="InterPro"/>
</dbReference>
<name>A0A1M5RMI9_9CLOT</name>
<dbReference type="InterPro" id="IPR001478">
    <property type="entry name" value="PDZ"/>
</dbReference>
<dbReference type="SUPFAM" id="SSF50494">
    <property type="entry name" value="Trypsin-like serine proteases"/>
    <property type="match status" value="1"/>
</dbReference>
<organism evidence="7 8">
    <name type="scientific">Clostridium grantii DSM 8605</name>
    <dbReference type="NCBI Taxonomy" id="1121316"/>
    <lineage>
        <taxon>Bacteria</taxon>
        <taxon>Bacillati</taxon>
        <taxon>Bacillota</taxon>
        <taxon>Clostridia</taxon>
        <taxon>Eubacteriales</taxon>
        <taxon>Clostridiaceae</taxon>
        <taxon>Clostridium</taxon>
    </lineage>
</organism>
<dbReference type="Pfam" id="PF13365">
    <property type="entry name" value="Trypsin_2"/>
    <property type="match status" value="1"/>
</dbReference>
<evidence type="ECO:0000256" key="3">
    <source>
        <dbReference type="ARBA" id="ARBA00022801"/>
    </source>
</evidence>
<feature type="region of interest" description="Disordered" evidence="4">
    <location>
        <begin position="1"/>
        <end position="20"/>
    </location>
</feature>
<dbReference type="Gene3D" id="2.30.42.10">
    <property type="match status" value="1"/>
</dbReference>
<dbReference type="PRINTS" id="PR00834">
    <property type="entry name" value="PROTEASES2C"/>
</dbReference>
<dbReference type="InterPro" id="IPR051201">
    <property type="entry name" value="Chloro_Bact_Ser_Proteases"/>
</dbReference>
<keyword evidence="8" id="KW-1185">Reference proteome</keyword>
<dbReference type="Proteomes" id="UP000184447">
    <property type="component" value="Unassembled WGS sequence"/>
</dbReference>
<dbReference type="InterPro" id="IPR043504">
    <property type="entry name" value="Peptidase_S1_PA_chymotrypsin"/>
</dbReference>
<keyword evidence="5" id="KW-1133">Transmembrane helix</keyword>
<keyword evidence="5" id="KW-0472">Membrane</keyword>
<dbReference type="PANTHER" id="PTHR43343">
    <property type="entry name" value="PEPTIDASE S12"/>
    <property type="match status" value="1"/>
</dbReference>
<feature type="transmembrane region" description="Helical" evidence="5">
    <location>
        <begin position="48"/>
        <end position="74"/>
    </location>
</feature>
<evidence type="ECO:0000256" key="4">
    <source>
        <dbReference type="SAM" id="MobiDB-lite"/>
    </source>
</evidence>
<reference evidence="7 8" key="1">
    <citation type="submission" date="2016-11" db="EMBL/GenBank/DDBJ databases">
        <authorList>
            <person name="Jaros S."/>
            <person name="Januszkiewicz K."/>
            <person name="Wedrychowicz H."/>
        </authorList>
    </citation>
    <scope>NUCLEOTIDE SEQUENCE [LARGE SCALE GENOMIC DNA]</scope>
    <source>
        <strain evidence="7 8">DSM 8605</strain>
    </source>
</reference>
<dbReference type="AlphaFoldDB" id="A0A1M5RMI9"/>
<accession>A0A1M5RMI9</accession>
<evidence type="ECO:0000256" key="1">
    <source>
        <dbReference type="ARBA" id="ARBA00010541"/>
    </source>
</evidence>
<dbReference type="InterPro" id="IPR009003">
    <property type="entry name" value="Peptidase_S1_PA"/>
</dbReference>